<protein>
    <recommendedName>
        <fullName evidence="3">Zn(2)-C6 fungal-type domain-containing protein</fullName>
    </recommendedName>
</protein>
<feature type="compositionally biased region" description="Low complexity" evidence="2">
    <location>
        <begin position="52"/>
        <end position="61"/>
    </location>
</feature>
<keyword evidence="1" id="KW-0539">Nucleus</keyword>
<dbReference type="InterPro" id="IPR053157">
    <property type="entry name" value="Sterol_Uptake_Regulator"/>
</dbReference>
<dbReference type="GO" id="GO:0008270">
    <property type="term" value="F:zinc ion binding"/>
    <property type="evidence" value="ECO:0007669"/>
    <property type="project" value="InterPro"/>
</dbReference>
<dbReference type="PANTHER" id="PTHR47784:SF10">
    <property type="entry name" value="TRANSCRIPTION FACTOR, PUTATIVE (AFU_ORTHOLOGUE AFUA_6G14150)-RELATED"/>
    <property type="match status" value="1"/>
</dbReference>
<dbReference type="EMBL" id="MU006783">
    <property type="protein sequence ID" value="KAF2641387.1"/>
    <property type="molecule type" value="Genomic_DNA"/>
</dbReference>
<evidence type="ECO:0000259" key="3">
    <source>
        <dbReference type="PROSITE" id="PS50048"/>
    </source>
</evidence>
<dbReference type="AlphaFoldDB" id="A0A6A6S217"/>
<name>A0A6A6S217_9PLEO</name>
<evidence type="ECO:0000256" key="1">
    <source>
        <dbReference type="ARBA" id="ARBA00023242"/>
    </source>
</evidence>
<evidence type="ECO:0000256" key="2">
    <source>
        <dbReference type="SAM" id="MobiDB-lite"/>
    </source>
</evidence>
<dbReference type="PANTHER" id="PTHR47784">
    <property type="entry name" value="STEROL UPTAKE CONTROL PROTEIN 2"/>
    <property type="match status" value="1"/>
</dbReference>
<dbReference type="GO" id="GO:0001228">
    <property type="term" value="F:DNA-binding transcription activator activity, RNA polymerase II-specific"/>
    <property type="evidence" value="ECO:0007669"/>
    <property type="project" value="TreeGrafter"/>
</dbReference>
<organism evidence="4 5">
    <name type="scientific">Massarina eburnea CBS 473.64</name>
    <dbReference type="NCBI Taxonomy" id="1395130"/>
    <lineage>
        <taxon>Eukaryota</taxon>
        <taxon>Fungi</taxon>
        <taxon>Dikarya</taxon>
        <taxon>Ascomycota</taxon>
        <taxon>Pezizomycotina</taxon>
        <taxon>Dothideomycetes</taxon>
        <taxon>Pleosporomycetidae</taxon>
        <taxon>Pleosporales</taxon>
        <taxon>Massarineae</taxon>
        <taxon>Massarinaceae</taxon>
        <taxon>Massarina</taxon>
    </lineage>
</organism>
<dbReference type="Gene3D" id="4.10.240.10">
    <property type="entry name" value="Zn(2)-C6 fungal-type DNA-binding domain"/>
    <property type="match status" value="1"/>
</dbReference>
<sequence length="386" mass="44036">MPQRRPHNKSRNGCDQCRKRRVKCDEQPPRCANCIARDEHCHFSRIAPTTALQTPQATPSPNSTVANLEPGVDPKPEYTESWKSSLVRTRELELMHQWCCYTYMSAGAEWHRLFKEYVGKEAIKYDYLMASILALSSFHLATEALDAEKDLATVRQHVSVGLEYQNQALAGLRIALETFTPDKSSPVLFTSIIVAACAIISPLLPAGPGDEIRPAAEAFLPLFYHKNSIESIKEATLKHLKGTYISNYVNKDWKSAGIEQPLCVSELRKLNRSINTSPWKHQVYENAISNLEKMSRREDYIAEWLVESGQDFLDELYRKEHLALAIYMHWGVLLDHLHDIWWAKFSGRRLVEELSVTLSETGPEWEIVSGWCRVQVGLRPIRNSGE</sequence>
<dbReference type="Pfam" id="PF00172">
    <property type="entry name" value="Zn_clus"/>
    <property type="match status" value="1"/>
</dbReference>
<dbReference type="InterPro" id="IPR001138">
    <property type="entry name" value="Zn2Cys6_DnaBD"/>
</dbReference>
<dbReference type="CDD" id="cd00067">
    <property type="entry name" value="GAL4"/>
    <property type="match status" value="1"/>
</dbReference>
<dbReference type="InterPro" id="IPR036864">
    <property type="entry name" value="Zn2-C6_fun-type_DNA-bd_sf"/>
</dbReference>
<dbReference type="SUPFAM" id="SSF57701">
    <property type="entry name" value="Zn2/Cys6 DNA-binding domain"/>
    <property type="match status" value="1"/>
</dbReference>
<evidence type="ECO:0000313" key="4">
    <source>
        <dbReference type="EMBL" id="KAF2641387.1"/>
    </source>
</evidence>
<keyword evidence="5" id="KW-1185">Reference proteome</keyword>
<feature type="domain" description="Zn(2)-C6 fungal-type" evidence="3">
    <location>
        <begin position="13"/>
        <end position="43"/>
    </location>
</feature>
<feature type="region of interest" description="Disordered" evidence="2">
    <location>
        <begin position="52"/>
        <end position="73"/>
    </location>
</feature>
<dbReference type="SMART" id="SM00066">
    <property type="entry name" value="GAL4"/>
    <property type="match status" value="1"/>
</dbReference>
<dbReference type="Proteomes" id="UP000799753">
    <property type="component" value="Unassembled WGS sequence"/>
</dbReference>
<dbReference type="PROSITE" id="PS50048">
    <property type="entry name" value="ZN2_CY6_FUNGAL_2"/>
    <property type="match status" value="1"/>
</dbReference>
<gene>
    <name evidence="4" type="ORF">P280DRAFT_311806</name>
</gene>
<evidence type="ECO:0000313" key="5">
    <source>
        <dbReference type="Proteomes" id="UP000799753"/>
    </source>
</evidence>
<reference evidence="4" key="1">
    <citation type="journal article" date="2020" name="Stud. Mycol.">
        <title>101 Dothideomycetes genomes: a test case for predicting lifestyles and emergence of pathogens.</title>
        <authorList>
            <person name="Haridas S."/>
            <person name="Albert R."/>
            <person name="Binder M."/>
            <person name="Bloem J."/>
            <person name="Labutti K."/>
            <person name="Salamov A."/>
            <person name="Andreopoulos B."/>
            <person name="Baker S."/>
            <person name="Barry K."/>
            <person name="Bills G."/>
            <person name="Bluhm B."/>
            <person name="Cannon C."/>
            <person name="Castanera R."/>
            <person name="Culley D."/>
            <person name="Daum C."/>
            <person name="Ezra D."/>
            <person name="Gonzalez J."/>
            <person name="Henrissat B."/>
            <person name="Kuo A."/>
            <person name="Liang C."/>
            <person name="Lipzen A."/>
            <person name="Lutzoni F."/>
            <person name="Magnuson J."/>
            <person name="Mondo S."/>
            <person name="Nolan M."/>
            <person name="Ohm R."/>
            <person name="Pangilinan J."/>
            <person name="Park H.-J."/>
            <person name="Ramirez L."/>
            <person name="Alfaro M."/>
            <person name="Sun H."/>
            <person name="Tritt A."/>
            <person name="Yoshinaga Y."/>
            <person name="Zwiers L.-H."/>
            <person name="Turgeon B."/>
            <person name="Goodwin S."/>
            <person name="Spatafora J."/>
            <person name="Crous P."/>
            <person name="Grigoriev I."/>
        </authorList>
    </citation>
    <scope>NUCLEOTIDE SEQUENCE</scope>
    <source>
        <strain evidence="4">CBS 473.64</strain>
    </source>
</reference>
<proteinExistence type="predicted"/>
<accession>A0A6A6S217</accession>
<dbReference type="PROSITE" id="PS00463">
    <property type="entry name" value="ZN2_CY6_FUNGAL_1"/>
    <property type="match status" value="1"/>
</dbReference>
<dbReference type="OrthoDB" id="4937900at2759"/>